<dbReference type="Proteomes" id="UP000678228">
    <property type="component" value="Unassembled WGS sequence"/>
</dbReference>
<evidence type="ECO:0000313" key="3">
    <source>
        <dbReference type="Proteomes" id="UP000678228"/>
    </source>
</evidence>
<gene>
    <name evidence="2" type="ORF">J7W16_03605</name>
</gene>
<comment type="caution">
    <text evidence="2">The sequence shown here is derived from an EMBL/GenBank/DDBJ whole genome shotgun (WGS) entry which is preliminary data.</text>
</comment>
<dbReference type="AlphaFoldDB" id="A0A940WPZ8"/>
<protein>
    <submittedName>
        <fullName evidence="2">Uncharacterized protein</fullName>
    </submittedName>
</protein>
<keyword evidence="1" id="KW-0472">Membrane</keyword>
<dbReference type="RefSeq" id="WP_210595814.1">
    <property type="nucleotide sequence ID" value="NZ_JAGKSQ010000001.1"/>
</dbReference>
<evidence type="ECO:0000313" key="2">
    <source>
        <dbReference type="EMBL" id="MBP3950206.1"/>
    </source>
</evidence>
<keyword evidence="1" id="KW-1133">Transmembrane helix</keyword>
<organism evidence="2 3">
    <name type="scientific">Halalkalibacter suaedae</name>
    <dbReference type="NCBI Taxonomy" id="2822140"/>
    <lineage>
        <taxon>Bacteria</taxon>
        <taxon>Bacillati</taxon>
        <taxon>Bacillota</taxon>
        <taxon>Bacilli</taxon>
        <taxon>Bacillales</taxon>
        <taxon>Bacillaceae</taxon>
        <taxon>Halalkalibacter</taxon>
    </lineage>
</organism>
<reference evidence="2" key="1">
    <citation type="submission" date="2021-03" db="EMBL/GenBank/DDBJ databases">
        <title>Bacillus suaedae sp. nov., isolated from Suaeda aralocaspica.</title>
        <authorList>
            <person name="Lei R.F.R."/>
        </authorList>
    </citation>
    <scope>NUCLEOTIDE SEQUENCE</scope>
    <source>
        <strain evidence="2">YZJH907-2</strain>
    </source>
</reference>
<name>A0A940WPZ8_9BACI</name>
<proteinExistence type="predicted"/>
<sequence>MRKIFSFLSLLSTLLGLSIIISMSQGGNLLDTLTFGANAIFIFNLYPLLGLLFALPAEKNRYREILIICSIIILAVSLIFTFVGLFGFQEP</sequence>
<feature type="transmembrane region" description="Helical" evidence="1">
    <location>
        <begin position="32"/>
        <end position="53"/>
    </location>
</feature>
<keyword evidence="1" id="KW-0812">Transmembrane</keyword>
<feature type="transmembrane region" description="Helical" evidence="1">
    <location>
        <begin position="65"/>
        <end position="88"/>
    </location>
</feature>
<keyword evidence="3" id="KW-1185">Reference proteome</keyword>
<dbReference type="EMBL" id="JAGKSQ010000001">
    <property type="protein sequence ID" value="MBP3950206.1"/>
    <property type="molecule type" value="Genomic_DNA"/>
</dbReference>
<evidence type="ECO:0000256" key="1">
    <source>
        <dbReference type="SAM" id="Phobius"/>
    </source>
</evidence>
<accession>A0A940WPZ8</accession>